<dbReference type="Proteomes" id="UP000499080">
    <property type="component" value="Unassembled WGS sequence"/>
</dbReference>
<evidence type="ECO:0000256" key="8">
    <source>
        <dbReference type="ARBA" id="ARBA00023180"/>
    </source>
</evidence>
<dbReference type="GO" id="GO:0050906">
    <property type="term" value="P:detection of stimulus involved in sensory perception"/>
    <property type="evidence" value="ECO:0007669"/>
    <property type="project" value="UniProtKB-ARBA"/>
</dbReference>
<evidence type="ECO:0000256" key="4">
    <source>
        <dbReference type="ARBA" id="ARBA00022692"/>
    </source>
</evidence>
<accession>A0A4Y2EKH9</accession>
<dbReference type="EMBL" id="BGPR01092783">
    <property type="protein sequence ID" value="GBM28445.1"/>
    <property type="molecule type" value="Genomic_DNA"/>
</dbReference>
<dbReference type="GO" id="GO:0005886">
    <property type="term" value="C:plasma membrane"/>
    <property type="evidence" value="ECO:0007669"/>
    <property type="project" value="UniProtKB-SubCell"/>
</dbReference>
<evidence type="ECO:0000256" key="1">
    <source>
        <dbReference type="ARBA" id="ARBA00004651"/>
    </source>
</evidence>
<evidence type="ECO:0000313" key="11">
    <source>
        <dbReference type="EMBL" id="GBM28445.1"/>
    </source>
</evidence>
<evidence type="ECO:0000256" key="3">
    <source>
        <dbReference type="ARBA" id="ARBA00022475"/>
    </source>
</evidence>
<keyword evidence="5 9" id="KW-1133">Transmembrane helix</keyword>
<feature type="domain" description="Ionotropic glutamate receptor C-terminal" evidence="10">
    <location>
        <begin position="59"/>
        <end position="114"/>
    </location>
</feature>
<evidence type="ECO:0000256" key="6">
    <source>
        <dbReference type="ARBA" id="ARBA00023136"/>
    </source>
</evidence>
<evidence type="ECO:0000256" key="9">
    <source>
        <dbReference type="SAM" id="Phobius"/>
    </source>
</evidence>
<comment type="caution">
    <text evidence="11">The sequence shown here is derived from an EMBL/GenBank/DDBJ whole genome shotgun (WGS) entry which is preliminary data.</text>
</comment>
<dbReference type="PANTHER" id="PTHR42643">
    <property type="entry name" value="IONOTROPIC RECEPTOR 20A-RELATED"/>
    <property type="match status" value="1"/>
</dbReference>
<dbReference type="InterPro" id="IPR001320">
    <property type="entry name" value="Iontro_rcpt_C"/>
</dbReference>
<evidence type="ECO:0000256" key="5">
    <source>
        <dbReference type="ARBA" id="ARBA00022989"/>
    </source>
</evidence>
<keyword evidence="4 9" id="KW-0812">Transmembrane</keyword>
<keyword evidence="6 9" id="KW-0472">Membrane</keyword>
<keyword evidence="8" id="KW-0325">Glycoprotein</keyword>
<sequence length="131" mass="14960">MLMFLKFQEDDTQVWAINCQQRNEPLFSRKSHSGARNSLSPAFVEWGGLRRDRAHRVKGETYLPLTSSGRILLATWWLSVLVITTTYSANLIAFLAIPEVRFIVKSLQELADHKTVTLTIKEGCPILEELE</sequence>
<evidence type="ECO:0000259" key="10">
    <source>
        <dbReference type="Pfam" id="PF00060"/>
    </source>
</evidence>
<gene>
    <name evidence="11" type="ORF">AVEN_149693_1</name>
</gene>
<dbReference type="OrthoDB" id="6424302at2759"/>
<keyword evidence="3" id="KW-1003">Cell membrane</keyword>
<evidence type="ECO:0000256" key="7">
    <source>
        <dbReference type="ARBA" id="ARBA00023170"/>
    </source>
</evidence>
<dbReference type="InterPro" id="IPR052192">
    <property type="entry name" value="Insect_Ionotropic_Sensory_Rcpt"/>
</dbReference>
<comment type="similarity">
    <text evidence="2">Belongs to the glutamate-gated ion channel (TC 1.A.10.1) family.</text>
</comment>
<dbReference type="PANTHER" id="PTHR42643:SF24">
    <property type="entry name" value="IONOTROPIC RECEPTOR 60A"/>
    <property type="match status" value="1"/>
</dbReference>
<feature type="transmembrane region" description="Helical" evidence="9">
    <location>
        <begin position="74"/>
        <end position="97"/>
    </location>
</feature>
<name>A0A4Y2EKH9_ARAVE</name>
<evidence type="ECO:0000313" key="12">
    <source>
        <dbReference type="Proteomes" id="UP000499080"/>
    </source>
</evidence>
<evidence type="ECO:0000256" key="2">
    <source>
        <dbReference type="ARBA" id="ARBA00008685"/>
    </source>
</evidence>
<comment type="subcellular location">
    <subcellularLocation>
        <location evidence="1">Cell membrane</location>
        <topology evidence="1">Multi-pass membrane protein</topology>
    </subcellularLocation>
</comment>
<feature type="non-terminal residue" evidence="11">
    <location>
        <position position="131"/>
    </location>
</feature>
<proteinExistence type="inferred from homology"/>
<dbReference type="Pfam" id="PF00060">
    <property type="entry name" value="Lig_chan"/>
    <property type="match status" value="1"/>
</dbReference>
<protein>
    <recommendedName>
        <fullName evidence="10">Ionotropic glutamate receptor C-terminal domain-containing protein</fullName>
    </recommendedName>
</protein>
<organism evidence="11 12">
    <name type="scientific">Araneus ventricosus</name>
    <name type="common">Orbweaver spider</name>
    <name type="synonym">Epeira ventricosa</name>
    <dbReference type="NCBI Taxonomy" id="182803"/>
    <lineage>
        <taxon>Eukaryota</taxon>
        <taxon>Metazoa</taxon>
        <taxon>Ecdysozoa</taxon>
        <taxon>Arthropoda</taxon>
        <taxon>Chelicerata</taxon>
        <taxon>Arachnida</taxon>
        <taxon>Araneae</taxon>
        <taxon>Araneomorphae</taxon>
        <taxon>Entelegynae</taxon>
        <taxon>Araneoidea</taxon>
        <taxon>Araneidae</taxon>
        <taxon>Araneus</taxon>
    </lineage>
</organism>
<dbReference type="Gene3D" id="1.10.287.70">
    <property type="match status" value="1"/>
</dbReference>
<dbReference type="GO" id="GO:0015276">
    <property type="term" value="F:ligand-gated monoatomic ion channel activity"/>
    <property type="evidence" value="ECO:0007669"/>
    <property type="project" value="InterPro"/>
</dbReference>
<keyword evidence="12" id="KW-1185">Reference proteome</keyword>
<reference evidence="11 12" key="1">
    <citation type="journal article" date="2019" name="Sci. Rep.">
        <title>Orb-weaving spider Araneus ventricosus genome elucidates the spidroin gene catalogue.</title>
        <authorList>
            <person name="Kono N."/>
            <person name="Nakamura H."/>
            <person name="Ohtoshi R."/>
            <person name="Moran D.A.P."/>
            <person name="Shinohara A."/>
            <person name="Yoshida Y."/>
            <person name="Fujiwara M."/>
            <person name="Mori M."/>
            <person name="Tomita M."/>
            <person name="Arakawa K."/>
        </authorList>
    </citation>
    <scope>NUCLEOTIDE SEQUENCE [LARGE SCALE GENOMIC DNA]</scope>
</reference>
<dbReference type="AlphaFoldDB" id="A0A4Y2EKH9"/>
<keyword evidence="7" id="KW-0675">Receptor</keyword>